<feature type="region of interest" description="Disordered" evidence="1">
    <location>
        <begin position="247"/>
        <end position="273"/>
    </location>
</feature>
<dbReference type="Gene3D" id="2.40.50.230">
    <property type="entry name" value="Gp5 N-terminal domain"/>
    <property type="match status" value="1"/>
</dbReference>
<dbReference type="InterPro" id="IPR006531">
    <property type="entry name" value="Gp5/Vgr_OB"/>
</dbReference>
<dbReference type="AlphaFoldDB" id="A0A080MA96"/>
<comment type="caution">
    <text evidence="3">The sequence shown here is derived from an EMBL/GenBank/DDBJ whole genome shotgun (WGS) entry which is preliminary data.</text>
</comment>
<evidence type="ECO:0000259" key="2">
    <source>
        <dbReference type="Pfam" id="PF04717"/>
    </source>
</evidence>
<accession>A0A080MA96</accession>
<dbReference type="InterPro" id="IPR037026">
    <property type="entry name" value="Vgr_OB-fold_dom_sf"/>
</dbReference>
<dbReference type="Gene3D" id="3.10.450.190">
    <property type="match status" value="1"/>
</dbReference>
<dbReference type="EMBL" id="JDVG02000116">
    <property type="protein sequence ID" value="KFB74044.1"/>
    <property type="molecule type" value="Genomic_DNA"/>
</dbReference>
<proteinExistence type="predicted"/>
<name>A0A080MA96_9PROT</name>
<feature type="compositionally biased region" description="Polar residues" evidence="1">
    <location>
        <begin position="262"/>
        <end position="273"/>
    </location>
</feature>
<dbReference type="SUPFAM" id="SSF69349">
    <property type="entry name" value="Phage fibre proteins"/>
    <property type="match status" value="1"/>
</dbReference>
<evidence type="ECO:0000256" key="1">
    <source>
        <dbReference type="SAM" id="MobiDB-lite"/>
    </source>
</evidence>
<reference evidence="3 4" key="1">
    <citation type="submission" date="2014-02" db="EMBL/GenBank/DDBJ databases">
        <title>Expanding our view of genomic diversity in Candidatus Accumulibacter clades.</title>
        <authorList>
            <person name="Skennerton C.T."/>
            <person name="Barr J.J."/>
            <person name="Slater F.R."/>
            <person name="Bond P.L."/>
            <person name="Tyson G.W."/>
        </authorList>
    </citation>
    <scope>NUCLEOTIDE SEQUENCE [LARGE SCALE GENOMIC DNA]</scope>
    <source>
        <strain evidence="4">BA-91</strain>
    </source>
</reference>
<dbReference type="Pfam" id="PF04717">
    <property type="entry name" value="Phage_base_V"/>
    <property type="match status" value="1"/>
</dbReference>
<feature type="domain" description="Gp5/Type VI secretion system Vgr protein OB-fold" evidence="2">
    <location>
        <begin position="20"/>
        <end position="95"/>
    </location>
</feature>
<protein>
    <submittedName>
        <fullName evidence="3">Rhs element Vgr protein</fullName>
    </submittedName>
</protein>
<evidence type="ECO:0000313" key="3">
    <source>
        <dbReference type="EMBL" id="KFB74044.1"/>
    </source>
</evidence>
<dbReference type="Proteomes" id="UP000020077">
    <property type="component" value="Unassembled WGS sequence"/>
</dbReference>
<evidence type="ECO:0000313" key="4">
    <source>
        <dbReference type="Proteomes" id="UP000020077"/>
    </source>
</evidence>
<organism evidence="3 4">
    <name type="scientific">Candidatus Accumulibacter phosphatis</name>
    <dbReference type="NCBI Taxonomy" id="327160"/>
    <lineage>
        <taxon>Bacteria</taxon>
        <taxon>Pseudomonadati</taxon>
        <taxon>Pseudomonadota</taxon>
        <taxon>Betaproteobacteria</taxon>
        <taxon>Candidatus Accumulibacter</taxon>
    </lineage>
</organism>
<dbReference type="SUPFAM" id="SSF69255">
    <property type="entry name" value="gp5 N-terminal domain-like"/>
    <property type="match status" value="1"/>
</dbReference>
<gene>
    <name evidence="3" type="ORF">AW09_000675</name>
</gene>
<sequence length="273" mass="29561">MEETVIRLARFVDEKRFGKYRASVVDNQDPQKRGRLKLRIPSVLADQDSDWALPCLPYGGLKSQGMFFIPDIDAQLWVEFEEGDISRPIWVGSFWQQQDDVPEDASKDEPTTRMIQTSSGHILQFDDESGEEQFRLYHPADAEMIIDKQGSITLTDASGAVLKMDAASNVVTVEDANGNTLTMNSSGTKVEDSNGNIIEMAAAGITAEAPKIVLKGGQVHLGDEGGEPVIKGQSFLSLFASHIHTSAPTVGGPTSPPIPQGEASSLSTTVKTI</sequence>